<dbReference type="Proteomes" id="UP000036987">
    <property type="component" value="Unassembled WGS sequence"/>
</dbReference>
<organism evidence="2 3">
    <name type="scientific">Zostera marina</name>
    <name type="common">Eelgrass</name>
    <dbReference type="NCBI Taxonomy" id="29655"/>
    <lineage>
        <taxon>Eukaryota</taxon>
        <taxon>Viridiplantae</taxon>
        <taxon>Streptophyta</taxon>
        <taxon>Embryophyta</taxon>
        <taxon>Tracheophyta</taxon>
        <taxon>Spermatophyta</taxon>
        <taxon>Magnoliopsida</taxon>
        <taxon>Liliopsida</taxon>
        <taxon>Zosteraceae</taxon>
        <taxon>Zostera</taxon>
    </lineage>
</organism>
<proteinExistence type="predicted"/>
<gene>
    <name evidence="2" type="ORF">ZOSMA_121G00090</name>
</gene>
<feature type="compositionally biased region" description="Basic and acidic residues" evidence="1">
    <location>
        <begin position="17"/>
        <end position="36"/>
    </location>
</feature>
<sequence>MAQEEAMTITTTAEDGETQRNRKRENEKSSREIRNLEDDEEIDRERRRRRGDRSIDEDYGIRSKTERSRRRISRSRSPDRRRYHHHRSSYDPRSRSDFKAAGHCDRTVLHKEHGSRLDDSKNKKTDDDVNKVNKHLDKDKSKDLLESETVLSTSRRRRAFREKKIQPEDVVVDVVGIESDSVKPLTSSHYERRPGVNSSDKREVRRSYDRQFYGPLPSGRYDRQFQGSWGRGDSDYKRGDAWVSRYGDQNRERNGGRHGQPGNKSERYNGINSSFKVEKWKHDLFEEANKSPNQKNEEEQIAKVEALLSL</sequence>
<evidence type="ECO:0008006" key="4">
    <source>
        <dbReference type="Google" id="ProtNLM"/>
    </source>
</evidence>
<feature type="region of interest" description="Disordered" evidence="1">
    <location>
        <begin position="183"/>
        <end position="271"/>
    </location>
</feature>
<dbReference type="EMBL" id="LFYR01000235">
    <property type="protein sequence ID" value="KMZ74836.1"/>
    <property type="molecule type" value="Genomic_DNA"/>
</dbReference>
<accession>A0A0K9Q0L5</accession>
<feature type="compositionally biased region" description="Basic and acidic residues" evidence="1">
    <location>
        <begin position="52"/>
        <end position="66"/>
    </location>
</feature>
<feature type="region of interest" description="Disordered" evidence="1">
    <location>
        <begin position="1"/>
        <end position="142"/>
    </location>
</feature>
<comment type="caution">
    <text evidence="2">The sequence shown here is derived from an EMBL/GenBank/DDBJ whole genome shotgun (WGS) entry which is preliminary data.</text>
</comment>
<protein>
    <recommendedName>
        <fullName evidence="4">Btz domain-containing protein</fullName>
    </recommendedName>
</protein>
<reference evidence="3" key="1">
    <citation type="journal article" date="2016" name="Nature">
        <title>The genome of the seagrass Zostera marina reveals angiosperm adaptation to the sea.</title>
        <authorList>
            <person name="Olsen J.L."/>
            <person name="Rouze P."/>
            <person name="Verhelst B."/>
            <person name="Lin Y.-C."/>
            <person name="Bayer T."/>
            <person name="Collen J."/>
            <person name="Dattolo E."/>
            <person name="De Paoli E."/>
            <person name="Dittami S."/>
            <person name="Maumus F."/>
            <person name="Michel G."/>
            <person name="Kersting A."/>
            <person name="Lauritano C."/>
            <person name="Lohaus R."/>
            <person name="Toepel M."/>
            <person name="Tonon T."/>
            <person name="Vanneste K."/>
            <person name="Amirebrahimi M."/>
            <person name="Brakel J."/>
            <person name="Bostroem C."/>
            <person name="Chovatia M."/>
            <person name="Grimwood J."/>
            <person name="Jenkins J.W."/>
            <person name="Jueterbock A."/>
            <person name="Mraz A."/>
            <person name="Stam W.T."/>
            <person name="Tice H."/>
            <person name="Bornberg-Bauer E."/>
            <person name="Green P.J."/>
            <person name="Pearson G.A."/>
            <person name="Procaccini G."/>
            <person name="Duarte C.M."/>
            <person name="Schmutz J."/>
            <person name="Reusch T.B.H."/>
            <person name="Van de Peer Y."/>
        </authorList>
    </citation>
    <scope>NUCLEOTIDE SEQUENCE [LARGE SCALE GENOMIC DNA]</scope>
    <source>
        <strain evidence="3">cv. Finnish</strain>
    </source>
</reference>
<evidence type="ECO:0000313" key="2">
    <source>
        <dbReference type="EMBL" id="KMZ74836.1"/>
    </source>
</evidence>
<dbReference type="PANTHER" id="PTHR36364">
    <property type="entry name" value="OS03G0203000 PROTEIN"/>
    <property type="match status" value="1"/>
</dbReference>
<name>A0A0K9Q0L5_ZOSMR</name>
<dbReference type="OrthoDB" id="777700at2759"/>
<dbReference type="AlphaFoldDB" id="A0A0K9Q0L5"/>
<feature type="compositionally biased region" description="Basic residues" evidence="1">
    <location>
        <begin position="67"/>
        <end position="87"/>
    </location>
</feature>
<feature type="compositionally biased region" description="Basic and acidic residues" evidence="1">
    <location>
        <begin position="189"/>
        <end position="209"/>
    </location>
</feature>
<keyword evidence="3" id="KW-1185">Reference proteome</keyword>
<dbReference type="PANTHER" id="PTHR36364:SF1">
    <property type="entry name" value="OS03G0203000 PROTEIN"/>
    <property type="match status" value="1"/>
</dbReference>
<evidence type="ECO:0000256" key="1">
    <source>
        <dbReference type="SAM" id="MobiDB-lite"/>
    </source>
</evidence>
<evidence type="ECO:0000313" key="3">
    <source>
        <dbReference type="Proteomes" id="UP000036987"/>
    </source>
</evidence>
<feature type="compositionally biased region" description="Basic and acidic residues" evidence="1">
    <location>
        <begin position="88"/>
        <end position="142"/>
    </location>
</feature>